<feature type="compositionally biased region" description="Polar residues" evidence="2">
    <location>
        <begin position="1"/>
        <end position="25"/>
    </location>
</feature>
<feature type="domain" description="Fibronectin type-III" evidence="3">
    <location>
        <begin position="839"/>
        <end position="942"/>
    </location>
</feature>
<dbReference type="InterPro" id="IPR026444">
    <property type="entry name" value="Secre_tail"/>
</dbReference>
<dbReference type="EMBL" id="WAEM01000006">
    <property type="protein sequence ID" value="KAB1154938.1"/>
    <property type="molecule type" value="Genomic_DNA"/>
</dbReference>
<dbReference type="SMART" id="SM00060">
    <property type="entry name" value="FN3"/>
    <property type="match status" value="2"/>
</dbReference>
<evidence type="ECO:0000259" key="3">
    <source>
        <dbReference type="SMART" id="SM00060"/>
    </source>
</evidence>
<keyword evidence="1" id="KW-0732">Signal</keyword>
<dbReference type="Proteomes" id="UP000490922">
    <property type="component" value="Unassembled WGS sequence"/>
</dbReference>
<evidence type="ECO:0000313" key="5">
    <source>
        <dbReference type="Proteomes" id="UP000490922"/>
    </source>
</evidence>
<dbReference type="RefSeq" id="WP_151107858.1">
    <property type="nucleotide sequence ID" value="NZ_WAEM01000006.1"/>
</dbReference>
<keyword evidence="5" id="KW-1185">Reference proteome</keyword>
<organism evidence="4 5">
    <name type="scientific">Flavobacterium luteum</name>
    <dbReference type="NCBI Taxonomy" id="2026654"/>
    <lineage>
        <taxon>Bacteria</taxon>
        <taxon>Pseudomonadati</taxon>
        <taxon>Bacteroidota</taxon>
        <taxon>Flavobacteriia</taxon>
        <taxon>Flavobacteriales</taxon>
        <taxon>Flavobacteriaceae</taxon>
        <taxon>Flavobacterium</taxon>
    </lineage>
</organism>
<protein>
    <submittedName>
        <fullName evidence="4">T9SS type A sorting domain-containing protein</fullName>
    </submittedName>
</protein>
<reference evidence="4 5" key="1">
    <citation type="submission" date="2019-09" db="EMBL/GenBank/DDBJ databases">
        <title>Flavobacterium sp. nov., isolated from glacier ice.</title>
        <authorList>
            <person name="Liu Q."/>
        </authorList>
    </citation>
    <scope>NUCLEOTIDE SEQUENCE [LARGE SCALE GENOMIC DNA]</scope>
    <source>
        <strain evidence="4 5">NBRC 112527</strain>
    </source>
</reference>
<comment type="caution">
    <text evidence="4">The sequence shown here is derived from an EMBL/GenBank/DDBJ whole genome shotgun (WGS) entry which is preliminary data.</text>
</comment>
<sequence length="2507" mass="256543">MKLNLLTSNKGLTPCSSKENSQASRRNSKRENPKLFLEKIRSFLLPMFFLVLGTVGHSQTSAIASAAQINIGGLAKGTTQIVSQFQIVQTVSAGSLTQIVDVTTGTYTTSDISNFKLYGGTSTDFASATLLKTLTPTATGAGETLTFNSLTYSLTVATHYFWITADVASGATLGKTVVMSAISNTAFTFAAGSKSGSVTTSGTLTVAPATNTSFTTGNIVGLIATSNSSNNSSATIVELNTTTASQTPTLYNVGSLTGTNAVRISGSATSTAYLANTDDGTLLAIAAPNSSITSVNINTVQSKAVFTYAPDGAFSRATTYTGTGTNQVRGASSLNNTTWYIGDQGGFYSNTTSAASPTGNMRAVKAFGGVMYALTSLTTTPAVGIISAATGGTYTALTGLPNGTANMQDFSFISSGSNGSTYDVLYVLEASSGTVGTIYKYALISGTWTAKGTYLTTIGGFGLTAKSNGSGADIYMTTGTGATSANKINKLVDTAAWNATIAITGPTTLYTAPTGSTIKGVAFAPASNPSMAISSAHPAASTVNQGTADNIIGGFACAVTISTATLNAITVNTAGTYGATDLTNIKFWYNTSNSLTGATQLGATQTSVGGTGASVGVSGLTQSIYSGTTGYILVTATIDAAATLTNTISLASTAFSNITFAIGTKTGTNPVAASNSQTISVVPPTIALANGTIAAANSSQNTTNNVLYRADFTVGAVNATLTSASFTTAGTYSASDLSNLKLWYSTSATFSTGTATAIGTKTTGLGAGAQTFSSLSQIIAIGSGYLFLTADVSCFATITNTINVSATATGDFTFTLGSATGSGFTAGGSQTIIAATTTPSNVATNTSVGNGTAGQINAVWTAPSGCYNEIMVVASPIANTGGTPTGDGSLYNTPSLAYTSGTAFGNGYVMYKGTTAPQTLTGFTNGTNYFIKIFTRYNTTWSAGTEVSASAYTSTALTEVVIPQYMHSGGTNARVPSAYCVTLSGLTANATYRYNNQAISSTDSATTAGAGNIIFTGATQSANFVETGAPTLNTASTYGTFIADTSGNYTGWFITEPTTNARFNAGAQVFFRIRLNDGNNGTFVDRIATTTSSSTVLTMSTTAGGTNATAIRGTSSANAKDFVCLYDNTAGSGRPLSATFIEDDGNASVANFATFITSAVNGVAGAWGAVIPNALPNGLRRIETRSFTTGSVICSATDADGSWPTGPINTVSPTGGSTAIVIATADAGLNCSSVVLNHAGIAQTSASTENLNTNDNIISNFRVNTSTYATTLNSISFTIGGTFVAGNVANFKLYTSTSSSFPGGTALSTVAAATIANGDTVTFSSLAQACAVGDRYFWIAADFGFTGTTTTGNTIVVPALVNANFTFASNASITTNSISEGGVVTFGTVIPTIAVSSSTIAVANINDGTTNNVLYRADVAVSATSTTLNAISFTTTGTYVPADVTNFKLWYSTNPTFAIGTSTTLVSKTTSLGSGIHSFTGLTQTIPSGTTGYFYLTTDLPCSTTSGNTISVDAIAATDLTFALGTPTGSGTATATQTIALVTPVNVTGFTATATGVSQQVSVAFTLPTTCYDEIMIVAAPAANTASPTSDGSGYTASLTYGSGTGLGNGFVVYKGTTSPQLVSGLTNGTQYFFKIFTRNGTLWSVGTTDATATPVALPALTEVLLPQYIQGSSSRLPYAYRATLYNLLPSSTYRYFNQVVINSDAATTNGAGNVIFANSGGFSLSSGPTLATAGNYSTFTTDAAGSYTGWFITEPTSNARFDAGNTVNMRIMLNNGSTGTTVATRLTTTSGVKAINLGTTASDATGIRGTSYGSPKNFVMLYDNTAGTGRPVSGTYIESDGSTSSGYASFYTSSVNAVAGAWGTLIPNTLATGVRNIQEYSFTTGSAIGLTATDANGAWPSTVNTASPTSGTTPLVISTTDAPLEDIPTSSILSGTTAICNGTSADISIAITGGTSPYTVVYNDGTSNITVNGYVSDAAITVSPTGNTTYTLVSVTDAAGFIGIGNSGSAVVTVNPLPTATISGTVTTCLNTTPSITFTGANGSGVVQYEFTYKIGVSGTPAIITSTSGSSTATLVLAPIALVGAVNYILISVKDLNSGCSQAQAGTATVTAGICTQIRPTQCGQYLPITDTIIQASPVAGATQYSFEITLTTAPFTVIQFTWPNYYFNPTSVLGGGLAYGKEYSIRVKVFIGATEYSYGSACIVKAPLAPPTPAASTTVRPFQCGKTLAAINTFIEASPVVTATLYEFEVTDGSGTRFTTSTNYYFNPMTGLIGGVQYSTSYSIRVRTFTGVNKDIPLTPWGAACTVTTPVLPFSKLVTTQCNKTVTSLTPRLNAASIFLADGYRFRVRLQSNPLISRVVEKTSGNMTVLTAAELPGGYVAGTTYLVDVAVRYSVSGQWQESYGGDICTITTPIARMNVTQVDNIFNVKAFPNPFVSHFSLDIESSSDALVEMKVYDMIGRQLEVRKATVSELSVLEIGRNYPTGIYNVIVSQGQKVKSLRMTKR</sequence>
<proteinExistence type="predicted"/>
<feature type="region of interest" description="Disordered" evidence="2">
    <location>
        <begin position="1"/>
        <end position="30"/>
    </location>
</feature>
<dbReference type="OrthoDB" id="7294637at2"/>
<evidence type="ECO:0000313" key="4">
    <source>
        <dbReference type="EMBL" id="KAB1154938.1"/>
    </source>
</evidence>
<gene>
    <name evidence="4" type="ORF">F6464_10965</name>
</gene>
<evidence type="ECO:0000256" key="1">
    <source>
        <dbReference type="ARBA" id="ARBA00022729"/>
    </source>
</evidence>
<name>A0A7J5ABX6_9FLAO</name>
<dbReference type="NCBIfam" id="TIGR04183">
    <property type="entry name" value="Por_Secre_tail"/>
    <property type="match status" value="1"/>
</dbReference>
<evidence type="ECO:0000256" key="2">
    <source>
        <dbReference type="SAM" id="MobiDB-lite"/>
    </source>
</evidence>
<accession>A0A7J5ABX6</accession>
<feature type="domain" description="Fibronectin type-III" evidence="3">
    <location>
        <begin position="1544"/>
        <end position="1645"/>
    </location>
</feature>
<dbReference type="InterPro" id="IPR003961">
    <property type="entry name" value="FN3_dom"/>
</dbReference>